<evidence type="ECO:0000259" key="1">
    <source>
        <dbReference type="PROSITE" id="PS50943"/>
    </source>
</evidence>
<dbReference type="SUPFAM" id="SSF47413">
    <property type="entry name" value="lambda repressor-like DNA-binding domains"/>
    <property type="match status" value="1"/>
</dbReference>
<protein>
    <submittedName>
        <fullName evidence="2">Helix-turn-helix</fullName>
    </submittedName>
</protein>
<dbReference type="Pfam" id="PF01381">
    <property type="entry name" value="HTH_3"/>
    <property type="match status" value="1"/>
</dbReference>
<reference evidence="2 3" key="1">
    <citation type="submission" date="2016-10" db="EMBL/GenBank/DDBJ databases">
        <authorList>
            <person name="de Groot N.N."/>
        </authorList>
    </citation>
    <scope>NUCLEOTIDE SEQUENCE [LARGE SCALE GENOMIC DNA]</scope>
    <source>
        <strain evidence="2 3">DSM 1736</strain>
    </source>
</reference>
<dbReference type="InterPro" id="IPR010982">
    <property type="entry name" value="Lambda_DNA-bd_dom_sf"/>
</dbReference>
<evidence type="ECO:0000313" key="2">
    <source>
        <dbReference type="EMBL" id="SDM95179.1"/>
    </source>
</evidence>
<dbReference type="GO" id="GO:0003677">
    <property type="term" value="F:DNA binding"/>
    <property type="evidence" value="ECO:0007669"/>
    <property type="project" value="InterPro"/>
</dbReference>
<name>A0A1G9XED8_9FIRM</name>
<dbReference type="CDD" id="cd00093">
    <property type="entry name" value="HTH_XRE"/>
    <property type="match status" value="1"/>
</dbReference>
<feature type="domain" description="HTH cro/C1-type" evidence="1">
    <location>
        <begin position="22"/>
        <end position="67"/>
    </location>
</feature>
<dbReference type="InterPro" id="IPR001387">
    <property type="entry name" value="Cro/C1-type_HTH"/>
</dbReference>
<keyword evidence="3" id="KW-1185">Reference proteome</keyword>
<gene>
    <name evidence="2" type="ORF">SAMN04488502_10976</name>
</gene>
<dbReference type="Proteomes" id="UP000214880">
    <property type="component" value="Unassembled WGS sequence"/>
</dbReference>
<dbReference type="PROSITE" id="PS50943">
    <property type="entry name" value="HTH_CROC1"/>
    <property type="match status" value="1"/>
</dbReference>
<dbReference type="AlphaFoldDB" id="A0A1G9XED8"/>
<proteinExistence type="predicted"/>
<dbReference type="OrthoDB" id="9805856at2"/>
<sequence>MATFQERINQLYEEAKDTDYRLTQTEYAAKFGATRNQLKGWLDGRGEPSSEMMKLIAKMQGVSVSWLVGETNIRNFTNDPSANPIDLKIDHLPPEAIQNIKEYIELMRLKYRQKR</sequence>
<dbReference type="STRING" id="146817.SAMN04488502_10976"/>
<accession>A0A1G9XED8</accession>
<dbReference type="EMBL" id="FNHB01000009">
    <property type="protein sequence ID" value="SDM95179.1"/>
    <property type="molecule type" value="Genomic_DNA"/>
</dbReference>
<organism evidence="2 3">
    <name type="scientific">Dendrosporobacter quercicolus</name>
    <dbReference type="NCBI Taxonomy" id="146817"/>
    <lineage>
        <taxon>Bacteria</taxon>
        <taxon>Bacillati</taxon>
        <taxon>Bacillota</taxon>
        <taxon>Negativicutes</taxon>
        <taxon>Selenomonadales</taxon>
        <taxon>Sporomusaceae</taxon>
        <taxon>Dendrosporobacter</taxon>
    </lineage>
</organism>
<dbReference type="RefSeq" id="WP_092074440.1">
    <property type="nucleotide sequence ID" value="NZ_FNHB01000009.1"/>
</dbReference>
<evidence type="ECO:0000313" key="3">
    <source>
        <dbReference type="Proteomes" id="UP000214880"/>
    </source>
</evidence>
<dbReference type="Gene3D" id="1.10.260.40">
    <property type="entry name" value="lambda repressor-like DNA-binding domains"/>
    <property type="match status" value="1"/>
</dbReference>